<evidence type="ECO:0000313" key="2">
    <source>
        <dbReference type="Proteomes" id="UP000652231"/>
    </source>
</evidence>
<sequence length="226" mass="27082">MSELIGKGSKERWYPIPIHKIKNHLSKYCFDHTINSDSKYIIANISYNIQYIEYLRKTLNELNLSEVLLIQTIKSFIIISTSIIEAIFYIICCKENLRKKIVWNEIKTVGKSEFFLEGNSLKSETKIYKKNTVTEFESMTFDQMIKKIERKKVLNQENQFFKDLNHLRKLRNKIHLQESKTIEKTDYNSFWRPEYTLSKKNLRLLLLDEIFKTDKSSIELFKFLKN</sequence>
<evidence type="ECO:0000313" key="1">
    <source>
        <dbReference type="EMBL" id="GGD86415.1"/>
    </source>
</evidence>
<reference evidence="1" key="2">
    <citation type="submission" date="2020-09" db="EMBL/GenBank/DDBJ databases">
        <authorList>
            <person name="Sun Q."/>
            <person name="Zhou Y."/>
        </authorList>
    </citation>
    <scope>NUCLEOTIDE SEQUENCE</scope>
    <source>
        <strain evidence="1">CGMCC 1.12924</strain>
    </source>
</reference>
<name>A0A8J2V9H5_9FLAO</name>
<dbReference type="RefSeq" id="WP_188439754.1">
    <property type="nucleotide sequence ID" value="NZ_BMGK01000003.1"/>
</dbReference>
<dbReference type="Proteomes" id="UP000652231">
    <property type="component" value="Unassembled WGS sequence"/>
</dbReference>
<dbReference type="AlphaFoldDB" id="A0A8J2V9H5"/>
<protein>
    <submittedName>
        <fullName evidence="1">Uncharacterized protein</fullName>
    </submittedName>
</protein>
<dbReference type="EMBL" id="BMGK01000003">
    <property type="protein sequence ID" value="GGD86415.1"/>
    <property type="molecule type" value="Genomic_DNA"/>
</dbReference>
<organism evidence="1 2">
    <name type="scientific">Planktosalinus lacus</name>
    <dbReference type="NCBI Taxonomy" id="1526573"/>
    <lineage>
        <taxon>Bacteria</taxon>
        <taxon>Pseudomonadati</taxon>
        <taxon>Bacteroidota</taxon>
        <taxon>Flavobacteriia</taxon>
        <taxon>Flavobacteriales</taxon>
        <taxon>Flavobacteriaceae</taxon>
        <taxon>Planktosalinus</taxon>
    </lineage>
</organism>
<gene>
    <name evidence="1" type="ORF">GCM10011312_08070</name>
</gene>
<keyword evidence="2" id="KW-1185">Reference proteome</keyword>
<accession>A0A8J2V9H5</accession>
<reference evidence="1" key="1">
    <citation type="journal article" date="2014" name="Int. J. Syst. Evol. Microbiol.">
        <title>Complete genome sequence of Corynebacterium casei LMG S-19264T (=DSM 44701T), isolated from a smear-ripened cheese.</title>
        <authorList>
            <consortium name="US DOE Joint Genome Institute (JGI-PGF)"/>
            <person name="Walter F."/>
            <person name="Albersmeier A."/>
            <person name="Kalinowski J."/>
            <person name="Ruckert C."/>
        </authorList>
    </citation>
    <scope>NUCLEOTIDE SEQUENCE</scope>
    <source>
        <strain evidence="1">CGMCC 1.12924</strain>
    </source>
</reference>
<comment type="caution">
    <text evidence="1">The sequence shown here is derived from an EMBL/GenBank/DDBJ whole genome shotgun (WGS) entry which is preliminary data.</text>
</comment>
<proteinExistence type="predicted"/>